<reference evidence="2 3" key="1">
    <citation type="journal article" date="2024" name="Science">
        <title>Giant polyketide synthase enzymes in the biosynthesis of giant marine polyether toxins.</title>
        <authorList>
            <person name="Fallon T.R."/>
            <person name="Shende V.V."/>
            <person name="Wierzbicki I.H."/>
            <person name="Pendleton A.L."/>
            <person name="Watervoot N.F."/>
            <person name="Auber R.P."/>
            <person name="Gonzalez D.J."/>
            <person name="Wisecaver J.H."/>
            <person name="Moore B.S."/>
        </authorList>
    </citation>
    <scope>NUCLEOTIDE SEQUENCE [LARGE SCALE GENOMIC DNA]</scope>
    <source>
        <strain evidence="2 3">12B1</strain>
    </source>
</reference>
<dbReference type="EMBL" id="JBGBPQ010000005">
    <property type="protein sequence ID" value="KAL1524813.1"/>
    <property type="molecule type" value="Genomic_DNA"/>
</dbReference>
<evidence type="ECO:0000313" key="3">
    <source>
        <dbReference type="Proteomes" id="UP001515480"/>
    </source>
</evidence>
<comment type="caution">
    <text evidence="2">The sequence shown here is derived from an EMBL/GenBank/DDBJ whole genome shotgun (WGS) entry which is preliminary data.</text>
</comment>
<dbReference type="InterPro" id="IPR025714">
    <property type="entry name" value="Methyltranfer_dom"/>
</dbReference>
<name>A0AB34JV72_PRYPA</name>
<evidence type="ECO:0000313" key="2">
    <source>
        <dbReference type="EMBL" id="KAL1524813.1"/>
    </source>
</evidence>
<feature type="domain" description="Methyltransferase" evidence="1">
    <location>
        <begin position="289"/>
        <end position="401"/>
    </location>
</feature>
<evidence type="ECO:0000259" key="1">
    <source>
        <dbReference type="Pfam" id="PF13679"/>
    </source>
</evidence>
<dbReference type="GO" id="GO:0005737">
    <property type="term" value="C:cytoplasm"/>
    <property type="evidence" value="ECO:0007669"/>
    <property type="project" value="TreeGrafter"/>
</dbReference>
<gene>
    <name evidence="2" type="ORF">AB1Y20_019693</name>
</gene>
<dbReference type="Gene3D" id="2.40.50.140">
    <property type="entry name" value="Nucleic acid-binding proteins"/>
    <property type="match status" value="1"/>
</dbReference>
<organism evidence="2 3">
    <name type="scientific">Prymnesium parvum</name>
    <name type="common">Toxic golden alga</name>
    <dbReference type="NCBI Taxonomy" id="97485"/>
    <lineage>
        <taxon>Eukaryota</taxon>
        <taxon>Haptista</taxon>
        <taxon>Haptophyta</taxon>
        <taxon>Prymnesiophyceae</taxon>
        <taxon>Prymnesiales</taxon>
        <taxon>Prymnesiaceae</taxon>
        <taxon>Prymnesium</taxon>
    </lineage>
</organism>
<dbReference type="AlphaFoldDB" id="A0AB34JV72"/>
<sequence>MLAVRCRLNLAAAGQGTSLHCLIALLEQSALEENTPLRAGEVSAQRACCYGRVTARRLHGASLLFVDVTPRCGGAPVQVVLEGNALRSDTTGLALRLGSTVLISGHCGRTRRGAFSLFAAGVRLVGVPHDPAAASRVAQACACHRLSTSEAAAALGCPVDRIRELVALLEESEMDTTCAEYTSACRRLMAALRKGGGRLRRPRFSLSELELVGRLCSEHCWMQVERLETLVPLDEASLGALHPSMGVPQCVDDEQAAIRIRYVEQKKVPQLRWMMLRAFQLLDDDVPLTRVRCVVDVGCGKADLGLLLAAALPRVHVVCADNNQSALASARSRAAAAKLTNVSFYQGDLSRQSASVDMGGDTAQIDLVVALHACGGLSDVALDLAALHHASALVCSCCYNKHRSFCPAERWGLEEEQKSVVCRMADSCDQRAADPARRLIGSLRLKLFRTQCMVPSYVALHTFPEKYSSQNFVVLARTDKSRL</sequence>
<proteinExistence type="predicted"/>
<accession>A0AB34JV72</accession>
<dbReference type="InterPro" id="IPR029063">
    <property type="entry name" value="SAM-dependent_MTases_sf"/>
</dbReference>
<dbReference type="Pfam" id="PF13679">
    <property type="entry name" value="Methyltransf_32"/>
    <property type="match status" value="1"/>
</dbReference>
<dbReference type="Proteomes" id="UP001515480">
    <property type="component" value="Unassembled WGS sequence"/>
</dbReference>
<dbReference type="InterPro" id="IPR012340">
    <property type="entry name" value="NA-bd_OB-fold"/>
</dbReference>
<dbReference type="Gene3D" id="3.40.50.150">
    <property type="entry name" value="Vaccinia Virus protein VP39"/>
    <property type="match status" value="1"/>
</dbReference>
<dbReference type="SUPFAM" id="SSF50249">
    <property type="entry name" value="Nucleic acid-binding proteins"/>
    <property type="match status" value="1"/>
</dbReference>
<dbReference type="PANTHER" id="PTHR13369">
    <property type="match status" value="1"/>
</dbReference>
<dbReference type="PANTHER" id="PTHR13369:SF0">
    <property type="entry name" value="GLUTATHIONE S-TRANSFERASE C-TERMINAL DOMAIN-CONTAINING PROTEIN"/>
    <property type="match status" value="1"/>
</dbReference>
<dbReference type="SUPFAM" id="SSF53335">
    <property type="entry name" value="S-adenosyl-L-methionine-dependent methyltransferases"/>
    <property type="match status" value="1"/>
</dbReference>
<protein>
    <recommendedName>
        <fullName evidence="1">Methyltransferase domain-containing protein</fullName>
    </recommendedName>
</protein>
<keyword evidence="3" id="KW-1185">Reference proteome</keyword>